<accession>A0A370L4F8</accession>
<organism evidence="3 4">
    <name type="scientific">Bosea caraganae</name>
    <dbReference type="NCBI Taxonomy" id="2763117"/>
    <lineage>
        <taxon>Bacteria</taxon>
        <taxon>Pseudomonadati</taxon>
        <taxon>Pseudomonadota</taxon>
        <taxon>Alphaproteobacteria</taxon>
        <taxon>Hyphomicrobiales</taxon>
        <taxon>Boseaceae</taxon>
        <taxon>Bosea</taxon>
    </lineage>
</organism>
<name>A0A370L4F8_9HYPH</name>
<evidence type="ECO:0000256" key="1">
    <source>
        <dbReference type="ARBA" id="ARBA00009981"/>
    </source>
</evidence>
<dbReference type="SUPFAM" id="SSF143120">
    <property type="entry name" value="YefM-like"/>
    <property type="match status" value="1"/>
</dbReference>
<dbReference type="Proteomes" id="UP000255207">
    <property type="component" value="Unassembled WGS sequence"/>
</dbReference>
<dbReference type="EMBL" id="QQTP01000008">
    <property type="protein sequence ID" value="RDJ23753.1"/>
    <property type="molecule type" value="Genomic_DNA"/>
</dbReference>
<dbReference type="AlphaFoldDB" id="A0A370L4F8"/>
<dbReference type="InterPro" id="IPR006442">
    <property type="entry name" value="Antitoxin_Phd/YefM"/>
</dbReference>
<keyword evidence="4" id="KW-1185">Reference proteome</keyword>
<dbReference type="Gene3D" id="3.40.1620.10">
    <property type="entry name" value="YefM-like domain"/>
    <property type="match status" value="1"/>
</dbReference>
<dbReference type="Pfam" id="PF02604">
    <property type="entry name" value="PhdYeFM_antitox"/>
    <property type="match status" value="1"/>
</dbReference>
<comment type="caution">
    <text evidence="3">The sequence shown here is derived from an EMBL/GenBank/DDBJ whole genome shotgun (WGS) entry which is preliminary data.</text>
</comment>
<evidence type="ECO:0000256" key="2">
    <source>
        <dbReference type="RuleBase" id="RU362080"/>
    </source>
</evidence>
<gene>
    <name evidence="3" type="ORF">DWE98_16585</name>
</gene>
<evidence type="ECO:0000313" key="4">
    <source>
        <dbReference type="Proteomes" id="UP000255207"/>
    </source>
</evidence>
<comment type="similarity">
    <text evidence="1 2">Belongs to the phD/YefM antitoxin family.</text>
</comment>
<dbReference type="NCBIfam" id="TIGR01552">
    <property type="entry name" value="phd_fam"/>
    <property type="match status" value="1"/>
</dbReference>
<dbReference type="OrthoDB" id="7451784at2"/>
<reference evidence="4" key="1">
    <citation type="submission" date="2018-07" db="EMBL/GenBank/DDBJ databases">
        <authorList>
            <person name="Safronova V.I."/>
            <person name="Chirak E.R."/>
            <person name="Sazanova A.L."/>
        </authorList>
    </citation>
    <scope>NUCLEOTIDE SEQUENCE [LARGE SCALE GENOMIC DNA]</scope>
    <source>
        <strain evidence="4">RCAM04685</strain>
    </source>
</reference>
<dbReference type="RefSeq" id="WP_114830378.1">
    <property type="nucleotide sequence ID" value="NZ_QQTO01000035.1"/>
</dbReference>
<proteinExistence type="inferred from homology"/>
<comment type="function">
    <text evidence="2">Antitoxin component of a type II toxin-antitoxin (TA) system.</text>
</comment>
<evidence type="ECO:0000313" key="3">
    <source>
        <dbReference type="EMBL" id="RDJ23753.1"/>
    </source>
</evidence>
<protein>
    <recommendedName>
        <fullName evidence="2">Antitoxin</fullName>
    </recommendedName>
</protein>
<sequence length="89" mass="9937">MSWALQDAKARFSEVVKRAQTEGPQEVTVRGEPAVVVISQEEFSALQRGQKATPKKSIVDHLLDGPAWPDDFVEMVNARSKEPGRDIEF</sequence>
<dbReference type="InterPro" id="IPR036165">
    <property type="entry name" value="YefM-like_sf"/>
</dbReference>